<protein>
    <recommendedName>
        <fullName evidence="6">Lipoprotein</fullName>
    </recommendedName>
</protein>
<dbReference type="InterPro" id="IPR046219">
    <property type="entry name" value="DUF6252"/>
</dbReference>
<reference evidence="4" key="1">
    <citation type="submission" date="2016-09" db="EMBL/GenBank/DDBJ databases">
        <authorList>
            <person name="Chen S."/>
            <person name="Walker E."/>
        </authorList>
    </citation>
    <scope>NUCLEOTIDE SEQUENCE [LARGE SCALE GENOMIC DNA]</scope>
    <source>
        <strain evidence="4">MSU</strain>
    </source>
</reference>
<evidence type="ECO:0000313" key="5">
    <source>
        <dbReference type="Proteomes" id="UP000198319"/>
    </source>
</evidence>
<dbReference type="PROSITE" id="PS51257">
    <property type="entry name" value="PROKAR_LIPOPROTEIN"/>
    <property type="match status" value="1"/>
</dbReference>
<name>A0A1S1J6J4_9FLAO</name>
<organism evidence="2 4">
    <name type="scientific">Flavobacterium tructae</name>
    <dbReference type="NCBI Taxonomy" id="1114873"/>
    <lineage>
        <taxon>Bacteria</taxon>
        <taxon>Pseudomonadati</taxon>
        <taxon>Bacteroidota</taxon>
        <taxon>Flavobacteriia</taxon>
        <taxon>Flavobacteriales</taxon>
        <taxon>Flavobacteriaceae</taxon>
        <taxon>Flavobacterium</taxon>
    </lineage>
</organism>
<dbReference type="AlphaFoldDB" id="A0A1S1J6J4"/>
<dbReference type="Pfam" id="PF19765">
    <property type="entry name" value="DUF6252"/>
    <property type="match status" value="1"/>
</dbReference>
<dbReference type="EMBL" id="MUHG01000002">
    <property type="protein sequence ID" value="OXB22231.1"/>
    <property type="molecule type" value="Genomic_DNA"/>
</dbReference>
<dbReference type="RefSeq" id="WP_070906063.1">
    <property type="nucleotide sequence ID" value="NZ_MIKE01000011.1"/>
</dbReference>
<evidence type="ECO:0008006" key="6">
    <source>
        <dbReference type="Google" id="ProtNLM"/>
    </source>
</evidence>
<dbReference type="Proteomes" id="UP000198319">
    <property type="component" value="Unassembled WGS sequence"/>
</dbReference>
<gene>
    <name evidence="3" type="ORF">B0A71_01855</name>
    <name evidence="2" type="ORF">BHE19_01825</name>
</gene>
<dbReference type="STRING" id="1278819.BHE19_01825"/>
<comment type="caution">
    <text evidence="2">The sequence shown here is derived from an EMBL/GenBank/DDBJ whole genome shotgun (WGS) entry which is preliminary data.</text>
</comment>
<proteinExistence type="predicted"/>
<dbReference type="OrthoDB" id="1448607at2"/>
<reference evidence="3 5" key="3">
    <citation type="submission" date="2016-11" db="EMBL/GenBank/DDBJ databases">
        <title>Whole genomes of Flavobacteriaceae.</title>
        <authorList>
            <person name="Stine C."/>
            <person name="Li C."/>
            <person name="Tadesse D."/>
        </authorList>
    </citation>
    <scope>NUCLEOTIDE SEQUENCE [LARGE SCALE GENOMIC DNA]</scope>
    <source>
        <strain evidence="3 5">ATCC BAA-2541</strain>
    </source>
</reference>
<evidence type="ECO:0000313" key="4">
    <source>
        <dbReference type="Proteomes" id="UP000180252"/>
    </source>
</evidence>
<sequence length="160" mass="17707">MKKIISLVLLLFIVSACSEDIKFNNPAFQSLKENVFWRATTYNAYNSVSGGIVIEGDLGFEKVVLKVPNTGVQTYALGRDNITTANYSNTQPSQSYSFSTGTDRGDGLIVITEFNAENKTISGTFKFNALNEDKKDTEKPKISFTEGVFYKIPISATFEN</sequence>
<keyword evidence="5" id="KW-1185">Reference proteome</keyword>
<dbReference type="EMBL" id="MIKE01000011">
    <property type="protein sequence ID" value="OHT46272.1"/>
    <property type="molecule type" value="Genomic_DNA"/>
</dbReference>
<evidence type="ECO:0000313" key="3">
    <source>
        <dbReference type="EMBL" id="OXB22231.1"/>
    </source>
</evidence>
<reference evidence="2" key="2">
    <citation type="submission" date="2016-09" db="EMBL/GenBank/DDBJ databases">
        <authorList>
            <person name="Capua I."/>
            <person name="De Benedictis P."/>
            <person name="Joannis T."/>
            <person name="Lombin L.H."/>
            <person name="Cattoli G."/>
        </authorList>
    </citation>
    <scope>NUCLEOTIDE SEQUENCE [LARGE SCALE GENOMIC DNA]</scope>
    <source>
        <strain evidence="2">MSU</strain>
    </source>
</reference>
<evidence type="ECO:0000313" key="2">
    <source>
        <dbReference type="EMBL" id="OHT46272.1"/>
    </source>
</evidence>
<accession>A0A1S1J6J4</accession>
<evidence type="ECO:0000256" key="1">
    <source>
        <dbReference type="SAM" id="SignalP"/>
    </source>
</evidence>
<keyword evidence="1" id="KW-0732">Signal</keyword>
<dbReference type="Proteomes" id="UP000180252">
    <property type="component" value="Unassembled WGS sequence"/>
</dbReference>
<feature type="signal peptide" evidence="1">
    <location>
        <begin position="1"/>
        <end position="18"/>
    </location>
</feature>
<feature type="chain" id="PRO_5010218458" description="Lipoprotein" evidence="1">
    <location>
        <begin position="19"/>
        <end position="160"/>
    </location>
</feature>